<sequence length="189" mass="20881">MSASCVTEPLVLLTESDGALTLKKSCKTYSSNSALDTHLNTHTEEKSDNVRNPVVKILASCVTKPLVPMTISKDDLTLRKSIKTYSSDCAVNTHTEEKSNVKNPVVKMPSSCVTEPLVLLSVPEDNLTLKKSRKTYSSNFAHNIETEENSLDNVLCDSDLASTSDLNKQNITHHQLIRTRVKPLICEFC</sequence>
<comment type="caution">
    <text evidence="1">The sequence shown here is derived from an EMBL/GenBank/DDBJ whole genome shotgun (WGS) entry which is preliminary data.</text>
</comment>
<gene>
    <name evidence="1" type="ORF">NPIL_187741</name>
</gene>
<keyword evidence="2" id="KW-1185">Reference proteome</keyword>
<dbReference type="AlphaFoldDB" id="A0A8X6ND60"/>
<accession>A0A8X6ND60</accession>
<name>A0A8X6ND60_NEPPI</name>
<dbReference type="EMBL" id="BMAW01103208">
    <property type="protein sequence ID" value="GFT08095.1"/>
    <property type="molecule type" value="Genomic_DNA"/>
</dbReference>
<dbReference type="Proteomes" id="UP000887013">
    <property type="component" value="Unassembled WGS sequence"/>
</dbReference>
<protein>
    <submittedName>
        <fullName evidence="1">Uncharacterized protein</fullName>
    </submittedName>
</protein>
<reference evidence="1" key="1">
    <citation type="submission" date="2020-08" db="EMBL/GenBank/DDBJ databases">
        <title>Multicomponent nature underlies the extraordinary mechanical properties of spider dragline silk.</title>
        <authorList>
            <person name="Kono N."/>
            <person name="Nakamura H."/>
            <person name="Mori M."/>
            <person name="Yoshida Y."/>
            <person name="Ohtoshi R."/>
            <person name="Malay A.D."/>
            <person name="Moran D.A.P."/>
            <person name="Tomita M."/>
            <person name="Numata K."/>
            <person name="Arakawa K."/>
        </authorList>
    </citation>
    <scope>NUCLEOTIDE SEQUENCE</scope>
</reference>
<organism evidence="1 2">
    <name type="scientific">Nephila pilipes</name>
    <name type="common">Giant wood spider</name>
    <name type="synonym">Nephila maculata</name>
    <dbReference type="NCBI Taxonomy" id="299642"/>
    <lineage>
        <taxon>Eukaryota</taxon>
        <taxon>Metazoa</taxon>
        <taxon>Ecdysozoa</taxon>
        <taxon>Arthropoda</taxon>
        <taxon>Chelicerata</taxon>
        <taxon>Arachnida</taxon>
        <taxon>Araneae</taxon>
        <taxon>Araneomorphae</taxon>
        <taxon>Entelegynae</taxon>
        <taxon>Araneoidea</taxon>
        <taxon>Nephilidae</taxon>
        <taxon>Nephila</taxon>
    </lineage>
</organism>
<evidence type="ECO:0000313" key="2">
    <source>
        <dbReference type="Proteomes" id="UP000887013"/>
    </source>
</evidence>
<proteinExistence type="predicted"/>
<evidence type="ECO:0000313" key="1">
    <source>
        <dbReference type="EMBL" id="GFT08095.1"/>
    </source>
</evidence>